<evidence type="ECO:0000256" key="2">
    <source>
        <dbReference type="ARBA" id="ARBA00022630"/>
    </source>
</evidence>
<accession>A0ABR0BY61</accession>
<evidence type="ECO:0000256" key="5">
    <source>
        <dbReference type="SAM" id="Phobius"/>
    </source>
</evidence>
<dbReference type="Gene3D" id="3.30.9.10">
    <property type="entry name" value="D-Amino Acid Oxidase, subunit A, domain 2"/>
    <property type="match status" value="1"/>
</dbReference>
<evidence type="ECO:0000313" key="7">
    <source>
        <dbReference type="EMBL" id="KAK4088957.1"/>
    </source>
</evidence>
<keyword evidence="5" id="KW-0472">Membrane</keyword>
<dbReference type="Proteomes" id="UP001287286">
    <property type="component" value="Unassembled WGS sequence"/>
</dbReference>
<dbReference type="PRINTS" id="PR00420">
    <property type="entry name" value="RNGMNOXGNASE"/>
</dbReference>
<reference evidence="7 8" key="1">
    <citation type="journal article" date="2024" name="Microbiol. Resour. Announc.">
        <title>Genome annotations for the ascomycete fungi Trichoderma harzianum, Trichoderma aggressivum, and Purpureocillium lilacinum.</title>
        <authorList>
            <person name="Beijen E.P.W."/>
            <person name="Ohm R.A."/>
        </authorList>
    </citation>
    <scope>NUCLEOTIDE SEQUENCE [LARGE SCALE GENOMIC DNA]</scope>
    <source>
        <strain evidence="7 8">CBS 150709</strain>
    </source>
</reference>
<evidence type="ECO:0000313" key="8">
    <source>
        <dbReference type="Proteomes" id="UP001287286"/>
    </source>
</evidence>
<keyword evidence="2" id="KW-0285">Flavoprotein</keyword>
<keyword evidence="4" id="KW-0560">Oxidoreductase</keyword>
<dbReference type="InterPro" id="IPR036188">
    <property type="entry name" value="FAD/NAD-bd_sf"/>
</dbReference>
<feature type="transmembrane region" description="Helical" evidence="5">
    <location>
        <begin position="975"/>
        <end position="994"/>
    </location>
</feature>
<evidence type="ECO:0000256" key="1">
    <source>
        <dbReference type="ARBA" id="ARBA00001974"/>
    </source>
</evidence>
<dbReference type="Gene3D" id="3.40.30.120">
    <property type="match status" value="1"/>
</dbReference>
<dbReference type="SUPFAM" id="SSF51905">
    <property type="entry name" value="FAD/NAD(P)-binding domain"/>
    <property type="match status" value="1"/>
</dbReference>
<feature type="transmembrane region" description="Helical" evidence="5">
    <location>
        <begin position="928"/>
        <end position="948"/>
    </location>
</feature>
<dbReference type="Pfam" id="PF01494">
    <property type="entry name" value="FAD_binding_3"/>
    <property type="match status" value="1"/>
</dbReference>
<proteinExistence type="predicted"/>
<feature type="domain" description="FAD-binding" evidence="6">
    <location>
        <begin position="12"/>
        <end position="348"/>
    </location>
</feature>
<dbReference type="EMBL" id="JAWRVI010000022">
    <property type="protein sequence ID" value="KAK4088957.1"/>
    <property type="molecule type" value="Genomic_DNA"/>
</dbReference>
<keyword evidence="5" id="KW-1133">Transmembrane helix</keyword>
<dbReference type="Gene3D" id="3.50.50.60">
    <property type="entry name" value="FAD/NAD(P)-binding domain"/>
    <property type="match status" value="1"/>
</dbReference>
<feature type="transmembrane region" description="Helical" evidence="5">
    <location>
        <begin position="681"/>
        <end position="700"/>
    </location>
</feature>
<feature type="transmembrane region" description="Helical" evidence="5">
    <location>
        <begin position="563"/>
        <end position="586"/>
    </location>
</feature>
<feature type="transmembrane region" description="Helical" evidence="5">
    <location>
        <begin position="729"/>
        <end position="750"/>
    </location>
</feature>
<evidence type="ECO:0000256" key="4">
    <source>
        <dbReference type="ARBA" id="ARBA00023002"/>
    </source>
</evidence>
<comment type="cofactor">
    <cofactor evidence="1">
        <name>FAD</name>
        <dbReference type="ChEBI" id="CHEBI:57692"/>
    </cofactor>
</comment>
<keyword evidence="8" id="KW-1185">Reference proteome</keyword>
<keyword evidence="5" id="KW-0812">Transmembrane</keyword>
<dbReference type="InterPro" id="IPR002938">
    <property type="entry name" value="FAD-bd"/>
</dbReference>
<dbReference type="PANTHER" id="PTHR43004:SF19">
    <property type="entry name" value="BINDING MONOOXYGENASE, PUTATIVE (JCVI)-RELATED"/>
    <property type="match status" value="1"/>
</dbReference>
<feature type="transmembrane region" description="Helical" evidence="5">
    <location>
        <begin position="1105"/>
        <end position="1122"/>
    </location>
</feature>
<dbReference type="InterPro" id="IPR050641">
    <property type="entry name" value="RIFMO-like"/>
</dbReference>
<evidence type="ECO:0000256" key="3">
    <source>
        <dbReference type="ARBA" id="ARBA00022827"/>
    </source>
</evidence>
<dbReference type="PANTHER" id="PTHR43004">
    <property type="entry name" value="TRK SYSTEM POTASSIUM UPTAKE PROTEIN"/>
    <property type="match status" value="1"/>
</dbReference>
<comment type="caution">
    <text evidence="7">The sequence shown here is derived from an EMBL/GenBank/DDBJ whole genome shotgun (WGS) entry which is preliminary data.</text>
</comment>
<protein>
    <recommendedName>
        <fullName evidence="6">FAD-binding domain-containing protein</fullName>
    </recommendedName>
</protein>
<organism evidence="7 8">
    <name type="scientific">Purpureocillium lilacinum</name>
    <name type="common">Paecilomyces lilacinus</name>
    <dbReference type="NCBI Taxonomy" id="33203"/>
    <lineage>
        <taxon>Eukaryota</taxon>
        <taxon>Fungi</taxon>
        <taxon>Dikarya</taxon>
        <taxon>Ascomycota</taxon>
        <taxon>Pezizomycotina</taxon>
        <taxon>Sordariomycetes</taxon>
        <taxon>Hypocreomycetidae</taxon>
        <taxon>Hypocreales</taxon>
        <taxon>Ophiocordycipitaceae</taxon>
        <taxon>Purpureocillium</taxon>
    </lineage>
</organism>
<evidence type="ECO:0000259" key="6">
    <source>
        <dbReference type="Pfam" id="PF01494"/>
    </source>
</evidence>
<feature type="transmembrane region" description="Helical" evidence="5">
    <location>
        <begin position="1061"/>
        <end position="1085"/>
    </location>
</feature>
<gene>
    <name evidence="7" type="ORF">Purlil1_6810</name>
</gene>
<name>A0ABR0BY61_PURLI</name>
<keyword evidence="3" id="KW-0274">FAD</keyword>
<sequence>MAVGSTSNLHKADVTIVGGGPTGLFTGYLLHHLGVSVCIIDGKPQSLDLGRADALNARTQQYFEVAKILDDLLPLGIKCNTSSTFGDGEFKTRQDTWWVGLEHTLHKNFLMIGQPVVERILSERLQGLVRYSEQVVSISEHDEGVEVVTESGFKVLSRYAVGADGARSTVRKSMGVTFTGTKPEMLWAVLDTFIDTDFPVCPEIITFQLHGQSRVSWIPRERGLCRFYVLLEGEVTQERAEASIKENLAPYRVDFTKTEWYSTFDVKERIASSFVSKNGSGRVILAGDAAHVHSVNGGQGLNTGISDAFNLAWRLAAANQGNLKDGAAETLIRSYDTERRTTAQGVIDVAAALVRDTVHTAKQYVGTIQKNAGYITGMGVSYRGMGSLLVKESGHSFWNAGDRCPDVVLQTLSNEATRLYHETTYGKFLVLSIGRRAEVPLGHEDIAVVHSILPLDNSNKASPSSGDETTQNAARIKTFLADWATKEDSYTVVVRPDMYLGYVGKDIEGCKAIQQEAISSHGEVAPELLLRPGETDEDVHVPVSDEQAFGYPKLDFKPWPLQLWFLILTMLWCLLCITAIASLVIVDSSDSPILLVDYMYQLKSDGSWSTDTPLILYIPNVAWFITSLLCKSSYQCYVKFIPYVRMAAASSGSEDKVSKHKGFTSAVALIKGRDFVTLFPYLNQVLVALLLPVKVGLVQWSRAATSERNENDIRQADDTQNLEGQISTFFGLCGLLVYTLLLCSSVCIACRCSARRTGLKWSPYSLASQAALLQGSDILARFADLDTAGPRALTNGLARWPKQGCIVRLGYWRKQLSQELVHGVRFLHHDSKVARQRSLNGAQMPPEDSTSPEAIISPPPANTFPGLCSEMQDAAVNNAVDTRASGPPSPKDQADAIHERYSPPFTRDEERCKVPPIERLWNIWLSDAYLVLLSVLTVAGLVAMGVMVKRGVDTELVYYPKLSSRFGGLAGDMEVNFLLSFLPSMVIDAFFNNIDNVDIYNRTMAPIHNMTKALSDEERARLGLARGTKGATGKRSMLLDYLSPNAVFCIAKAIKAGDYKIAYGTFLATLGRSVFILALPVFLPYWDSTGDSGAAYYIIVLPEKFYAAFALSIGLLVSIWVLRPTGVVRTCTQPHTLMDFASLVHQSPLLLCPEFSVQERADTEAHLAAQVTLAGRVYRFGEYHGIDRKTNLGIAGANTPQTWYHDRNAIACMRQMTSFVRTALKDGLYGGVADEVDRVARSLPTGQPTMRRVQTSEYEGWRQLASKVQRRCGLSRAGMASSAGTLLPLYNGGRSSAFQAKNEAGRAQTIARR</sequence>
<dbReference type="SUPFAM" id="SSF54373">
    <property type="entry name" value="FAD-linked reductases, C-terminal domain"/>
    <property type="match status" value="1"/>
</dbReference>